<name>A0ABN6UWA0_9BACT</name>
<dbReference type="Pfam" id="PF25967">
    <property type="entry name" value="RND-MFP_C"/>
    <property type="match status" value="1"/>
</dbReference>
<organism evidence="8 9">
    <name type="scientific">Geothrix oryzae</name>
    <dbReference type="NCBI Taxonomy" id="2927975"/>
    <lineage>
        <taxon>Bacteria</taxon>
        <taxon>Pseudomonadati</taxon>
        <taxon>Acidobacteriota</taxon>
        <taxon>Holophagae</taxon>
        <taxon>Holophagales</taxon>
        <taxon>Holophagaceae</taxon>
        <taxon>Geothrix</taxon>
    </lineage>
</organism>
<dbReference type="Proteomes" id="UP001242010">
    <property type="component" value="Chromosome"/>
</dbReference>
<dbReference type="Gene3D" id="1.10.287.470">
    <property type="entry name" value="Helix hairpin bin"/>
    <property type="match status" value="1"/>
</dbReference>
<comment type="subcellular location">
    <subcellularLocation>
        <location evidence="1">Cell envelope</location>
    </subcellularLocation>
</comment>
<dbReference type="Pfam" id="PF25917">
    <property type="entry name" value="BSH_RND"/>
    <property type="match status" value="1"/>
</dbReference>
<gene>
    <name evidence="8" type="primary">acrA</name>
    <name evidence="8" type="ORF">GETHOR_11940</name>
</gene>
<evidence type="ECO:0000259" key="4">
    <source>
        <dbReference type="Pfam" id="PF25876"/>
    </source>
</evidence>
<dbReference type="NCBIfam" id="TIGR01730">
    <property type="entry name" value="RND_mfp"/>
    <property type="match status" value="1"/>
</dbReference>
<keyword evidence="9" id="KW-1185">Reference proteome</keyword>
<evidence type="ECO:0000313" key="9">
    <source>
        <dbReference type="Proteomes" id="UP001242010"/>
    </source>
</evidence>
<dbReference type="EMBL" id="AP027079">
    <property type="protein sequence ID" value="BDU69093.1"/>
    <property type="molecule type" value="Genomic_DNA"/>
</dbReference>
<dbReference type="PANTHER" id="PTHR30158:SF3">
    <property type="entry name" value="MULTIDRUG EFFLUX PUMP SUBUNIT ACRA-RELATED"/>
    <property type="match status" value="1"/>
</dbReference>
<dbReference type="SUPFAM" id="SSF111369">
    <property type="entry name" value="HlyD-like secretion proteins"/>
    <property type="match status" value="1"/>
</dbReference>
<feature type="domain" description="Multidrug resistance protein MdtA-like barrel-sandwich hybrid" evidence="5">
    <location>
        <begin position="62"/>
        <end position="202"/>
    </location>
</feature>
<evidence type="ECO:0000259" key="7">
    <source>
        <dbReference type="Pfam" id="PF25967"/>
    </source>
</evidence>
<protein>
    <submittedName>
        <fullName evidence="8">MexX family efflux pump subunit</fullName>
    </submittedName>
</protein>
<dbReference type="RefSeq" id="WP_286355722.1">
    <property type="nucleotide sequence ID" value="NZ_AP027079.1"/>
</dbReference>
<accession>A0ABN6UWA0</accession>
<feature type="domain" description="Multidrug resistance protein MdtA-like alpha-helical hairpin" evidence="4">
    <location>
        <begin position="102"/>
        <end position="171"/>
    </location>
</feature>
<evidence type="ECO:0000259" key="5">
    <source>
        <dbReference type="Pfam" id="PF25917"/>
    </source>
</evidence>
<comment type="similarity">
    <text evidence="2">Belongs to the membrane fusion protein (MFP) (TC 8.A.1) family.</text>
</comment>
<dbReference type="PROSITE" id="PS51257">
    <property type="entry name" value="PROKAR_LIPOPROTEIN"/>
    <property type="match status" value="1"/>
</dbReference>
<dbReference type="Pfam" id="PF25876">
    <property type="entry name" value="HH_MFP_RND"/>
    <property type="match status" value="1"/>
</dbReference>
<evidence type="ECO:0000259" key="6">
    <source>
        <dbReference type="Pfam" id="PF25944"/>
    </source>
</evidence>
<dbReference type="InterPro" id="IPR058627">
    <property type="entry name" value="MdtA-like_C"/>
</dbReference>
<evidence type="ECO:0000256" key="1">
    <source>
        <dbReference type="ARBA" id="ARBA00004196"/>
    </source>
</evidence>
<dbReference type="InterPro" id="IPR058624">
    <property type="entry name" value="MdtA-like_HH"/>
</dbReference>
<dbReference type="InterPro" id="IPR058625">
    <property type="entry name" value="MdtA-like_BSH"/>
</dbReference>
<dbReference type="InterPro" id="IPR058626">
    <property type="entry name" value="MdtA-like_b-barrel"/>
</dbReference>
<dbReference type="InterPro" id="IPR006143">
    <property type="entry name" value="RND_pump_MFP"/>
</dbReference>
<feature type="domain" description="Multidrug resistance protein MdtA-like C-terminal permuted SH3" evidence="7">
    <location>
        <begin position="301"/>
        <end position="363"/>
    </location>
</feature>
<feature type="domain" description="Multidrug resistance protein MdtA-like beta-barrel" evidence="6">
    <location>
        <begin position="209"/>
        <end position="297"/>
    </location>
</feature>
<dbReference type="Gene3D" id="2.40.50.100">
    <property type="match status" value="1"/>
</dbReference>
<reference evidence="9" key="1">
    <citation type="journal article" date="2023" name="Int. J. Syst. Evol. Microbiol.">
        <title>Mesoterricola silvestris gen. nov., sp. nov., Mesoterricola sediminis sp. nov., Geothrix oryzae sp. nov., Geothrix edaphica sp. nov., Geothrix rubra sp. nov., and Geothrix limicola sp. nov., six novel members of Acidobacteriota isolated from soils.</title>
        <authorList>
            <person name="Itoh H."/>
            <person name="Sugisawa Y."/>
            <person name="Mise K."/>
            <person name="Xu Z."/>
            <person name="Kuniyasu M."/>
            <person name="Ushijima N."/>
            <person name="Kawano K."/>
            <person name="Kobayashi E."/>
            <person name="Shiratori Y."/>
            <person name="Masuda Y."/>
            <person name="Senoo K."/>
        </authorList>
    </citation>
    <scope>NUCLEOTIDE SEQUENCE [LARGE SCALE GENOMIC DNA]</scope>
    <source>
        <strain evidence="9">Red222</strain>
    </source>
</reference>
<dbReference type="Pfam" id="PF25944">
    <property type="entry name" value="Beta-barrel_RND"/>
    <property type="match status" value="1"/>
</dbReference>
<keyword evidence="3" id="KW-0175">Coiled coil</keyword>
<dbReference type="Gene3D" id="2.40.30.170">
    <property type="match status" value="1"/>
</dbReference>
<dbReference type="PANTHER" id="PTHR30158">
    <property type="entry name" value="ACRA/E-RELATED COMPONENT OF DRUG EFFLUX TRANSPORTER"/>
    <property type="match status" value="1"/>
</dbReference>
<feature type="coiled-coil region" evidence="3">
    <location>
        <begin position="109"/>
        <end position="167"/>
    </location>
</feature>
<evidence type="ECO:0000313" key="8">
    <source>
        <dbReference type="EMBL" id="BDU69093.1"/>
    </source>
</evidence>
<dbReference type="Gene3D" id="2.40.420.20">
    <property type="match status" value="1"/>
</dbReference>
<evidence type="ECO:0000256" key="2">
    <source>
        <dbReference type="ARBA" id="ARBA00009477"/>
    </source>
</evidence>
<evidence type="ECO:0000256" key="3">
    <source>
        <dbReference type="SAM" id="Coils"/>
    </source>
</evidence>
<sequence length="385" mass="40793">MQTHHRGGMISIAGALVAGGLLIGCGKKEQVKATPEVSVVALQPERVALTFELPGRTSAYLVAEVHPQVNGIVQKRLFTEGSDVKEGELLYQIDPRPYQAAYDTAAAALARAEANLPAIRKRAERFKELLTVNAVGQQDYEDASAAHKQAEAEVQALKASAESARINLGYTRITAPISGRIGKSNVTPGALAAAYQGPAFTTIQQLDQVYVDSPQSSTTLLGIQRNLASNRIKGSTNQTKVKLLLEDGTPYPAAGILKFSDVTVDPSTGSQILRMVFPNPNHVLLPGMYVRAIVEEGVAEQAILAPQQGVTRDPKGNAIAMVVDGSGKVEQRTLKLDRAIGSKWLVVEGLHAGDQVIVEGLQKVRPGVAVKVVPLGAKPAPAAAK</sequence>
<proteinExistence type="inferred from homology"/>